<reference evidence="3" key="1">
    <citation type="journal article" date="2022" name="Nat. Microbiol.">
        <title>Unique mobile elements and scalable gene flow at the prokaryote-eukaryote boundary revealed by circularized Asgard archaea genomes.</title>
        <authorList>
            <person name="Wu F."/>
            <person name="Speth D.R."/>
            <person name="Philosof A."/>
            <person name="Cremiere A."/>
            <person name="Narayanan A."/>
            <person name="Barco R.A."/>
            <person name="Connon S.A."/>
            <person name="Amend J.P."/>
            <person name="Antoshechkin I.A."/>
            <person name="Orphan V.J."/>
        </authorList>
    </citation>
    <scope>NUCLEOTIDE SEQUENCE</scope>
    <source>
        <strain evidence="3">PR6</strain>
    </source>
</reference>
<evidence type="ECO:0000259" key="2">
    <source>
        <dbReference type="Pfam" id="PF01702"/>
    </source>
</evidence>
<sequence>MKFSIQKTCSGINARLGMLSVKGKKLATPVLFHGTILNGKPEPWIYFKEKHPNTNIRGLMINAYEIISSQRHKETIFSEGIHQFLNFNGIIFMDSGGFLIQKNQNFSINVDDVMEVYRKSSPDMIVSLDYPLSPTSSEEENIKNWKKTLENYEIMRKEFPNIMPVIHGYSKKQIKLACNAISAYEPKFLGIGSLVPLMRSVKGTKDIINLNGFSREKDYSSKKYVVDAIKYVRDKFPDGFLHVFGIGSASTMHLMFALGVDSIDSMGWRLKAAYGAVQIPYTADRFLSSLGGKRKNRPIFNDEEKRIFNNCKCGIHEDYNYEHIDAKFEPKAIHNAYVFLQENLKAINEIKNDKYYSFVEQRLKNTVYFNLFKYSLKKRYTQTTLIG</sequence>
<organism evidence="3">
    <name type="scientific">Candidatus Heimdallarchaeum endolithica</name>
    <dbReference type="NCBI Taxonomy" id="2876572"/>
    <lineage>
        <taxon>Archaea</taxon>
        <taxon>Promethearchaeati</taxon>
        <taxon>Candidatus Heimdallarchaeota</taxon>
        <taxon>Candidatus Heimdallarchaeia (ex Rinke et al. 2021) (nom. nud.)</taxon>
        <taxon>Candidatus Heimdallarchaeales</taxon>
        <taxon>Candidatus Heimdallarchaeaceae</taxon>
        <taxon>Candidatus Heimdallarchaeum</taxon>
    </lineage>
</organism>
<dbReference type="InterPro" id="IPR036511">
    <property type="entry name" value="TGT-like_sf"/>
</dbReference>
<dbReference type="GO" id="GO:0005737">
    <property type="term" value="C:cytoplasm"/>
    <property type="evidence" value="ECO:0007669"/>
    <property type="project" value="TreeGrafter"/>
</dbReference>
<keyword evidence="1" id="KW-0819">tRNA processing</keyword>
<dbReference type="Pfam" id="PF01702">
    <property type="entry name" value="TGT"/>
    <property type="match status" value="1"/>
</dbReference>
<dbReference type="AlphaFoldDB" id="A0A9Y1BQ28"/>
<dbReference type="InterPro" id="IPR002616">
    <property type="entry name" value="tRNA_ribo_trans-like"/>
</dbReference>
<dbReference type="SUPFAM" id="SSF51713">
    <property type="entry name" value="tRNA-guanine transglycosylase"/>
    <property type="match status" value="1"/>
</dbReference>
<dbReference type="EMBL" id="CP084167">
    <property type="protein sequence ID" value="UJG43113.1"/>
    <property type="molecule type" value="Genomic_DNA"/>
</dbReference>
<proteinExistence type="predicted"/>
<dbReference type="GO" id="GO:0002099">
    <property type="term" value="P:tRNA wobble guanine modification"/>
    <property type="evidence" value="ECO:0007669"/>
    <property type="project" value="TreeGrafter"/>
</dbReference>
<dbReference type="Gene3D" id="3.20.20.105">
    <property type="entry name" value="Queuine tRNA-ribosyltransferase-like"/>
    <property type="match status" value="1"/>
</dbReference>
<evidence type="ECO:0000256" key="1">
    <source>
        <dbReference type="ARBA" id="ARBA00022694"/>
    </source>
</evidence>
<protein>
    <recommendedName>
        <fullName evidence="2">tRNA-guanine(15) transglycosylase-like domain-containing protein</fullName>
    </recommendedName>
</protein>
<dbReference type="PANTHER" id="PTHR46499">
    <property type="entry name" value="QUEUINE TRNA-RIBOSYLTRANSFERASE"/>
    <property type="match status" value="1"/>
</dbReference>
<feature type="domain" description="tRNA-guanine(15) transglycosylase-like" evidence="2">
    <location>
        <begin position="13"/>
        <end position="365"/>
    </location>
</feature>
<dbReference type="InterPro" id="IPR050076">
    <property type="entry name" value="ArchSynthase1/Queuine_TRR"/>
</dbReference>
<name>A0A9Y1BQ28_9ARCH</name>
<dbReference type="Proteomes" id="UP001200513">
    <property type="component" value="Chromosome"/>
</dbReference>
<accession>A0A9Y1BQ28</accession>
<dbReference type="PANTHER" id="PTHR46499:SF1">
    <property type="entry name" value="QUEUINE TRNA-RIBOSYLTRANSFERASE"/>
    <property type="match status" value="1"/>
</dbReference>
<gene>
    <name evidence="3" type="ORF">K9W46_12155</name>
</gene>
<evidence type="ECO:0000313" key="3">
    <source>
        <dbReference type="EMBL" id="UJG43113.1"/>
    </source>
</evidence>